<evidence type="ECO:0000256" key="7">
    <source>
        <dbReference type="ARBA" id="ARBA00022475"/>
    </source>
</evidence>
<reference evidence="15" key="1">
    <citation type="submission" date="2022-11" db="EMBL/GenBank/DDBJ databases">
        <title>Larsenimonas rhizosphaerae sp. nov., isolated from a tidal mudflat.</title>
        <authorList>
            <person name="Lee S.D."/>
            <person name="Kim I.S."/>
        </authorList>
    </citation>
    <scope>NUCLEOTIDE SEQUENCE</scope>
    <source>
        <strain evidence="15">GH2-1</strain>
    </source>
</reference>
<keyword evidence="8 15" id="KW-0808">Transferase</keyword>
<evidence type="ECO:0000256" key="6">
    <source>
        <dbReference type="ARBA" id="ARBA00013432"/>
    </source>
</evidence>
<dbReference type="SUPFAM" id="SSF69593">
    <property type="entry name" value="Glycerol-3-phosphate (1)-acyltransferase"/>
    <property type="match status" value="1"/>
</dbReference>
<dbReference type="EMBL" id="JAPIVE010000001">
    <property type="protein sequence ID" value="MCX2522823.1"/>
    <property type="molecule type" value="Genomic_DNA"/>
</dbReference>
<sequence>MTLSLSGFSRMTSLLSRWLRFRSIDPSWSELNLPETANIVLVLDNNALSDRLALHLLCRKGAIGSVDASLATSGHMPRHVMLHQLKRSFLRSPQNRPSPHFEAFLENIEHHQDDVPVMVVPVAFFWGRRPGREARGLWGLMTADHWPLSGRLRRLTTLLFNGHHIDVRFGTPYDVKALLNAPAPSASHARRRVVRLLRHQFQQLRQQVLGPDLSHRRTLVRSLLMTPSVRQAISAQAEESGAELPHVEKQAQRYAREIASHTSPQTLWLLYQLLGRLWNRLYDGVKVHGLSRVRELAGTHELIYVPCHRSHIDYLLLSYVMYHHGLTTPQVAAGRNLNMPVIGSILRKGGAFFVRRSFKGNALYGAVFNEYLHQLIRRGYPVEYFIEGGRSRTGRTLPPRLGMLAMTLDSFLRKDSSRPMAFVPIYIGYEKVLESGAYQRELTTGHKKKESPFDVLKVFKRLREPYGQVHVNIGAPLRLDDWLNQHFPDPVRTDHHWRKQAVAALGEDLATRINAAATLNGINLVALALLGTSHMAIEEDLLARQLTLLNALQAHAPATQEMRCAEGTPSEWINHAIDLGMIARCDQTLGPVIVVAEGRAPLLTWYRNNVLHLFARPALLAFAFRHRRQLTLGEIDDLVGTMWPALDNEFFLEETDDREESQTLLQAMTALGLLKATDRGWERGATDDNEQLHWLGAMILPTLERGFLLVSLLLRSPSGTYTAQALEQQSQALAERLTLLQGLNAPEYFDKRLFSGLLDTLIEGEWIHMADDDTIVVSQALDDALRQRRRLFDAPLRRRLHHLLAQPEAQESD</sequence>
<dbReference type="EC" id="2.3.1.15" evidence="5"/>
<dbReference type="InterPro" id="IPR028354">
    <property type="entry name" value="GPAT_PlsB"/>
</dbReference>
<dbReference type="GO" id="GO:0005886">
    <property type="term" value="C:plasma membrane"/>
    <property type="evidence" value="ECO:0007669"/>
    <property type="project" value="UniProtKB-SubCell"/>
</dbReference>
<keyword evidence="12 15" id="KW-0012">Acyltransferase</keyword>
<comment type="pathway">
    <text evidence="2">Phospholipid metabolism; CDP-diacylglycerol biosynthesis; CDP-diacylglycerol from sn-glycerol 3-phosphate: step 1/3.</text>
</comment>
<dbReference type="CDD" id="cd07993">
    <property type="entry name" value="LPLAT_DHAPAT-like"/>
    <property type="match status" value="1"/>
</dbReference>
<evidence type="ECO:0000256" key="5">
    <source>
        <dbReference type="ARBA" id="ARBA00013113"/>
    </source>
</evidence>
<dbReference type="InterPro" id="IPR041728">
    <property type="entry name" value="GPAT/DHAPAT_LPLAT"/>
</dbReference>
<evidence type="ECO:0000256" key="8">
    <source>
        <dbReference type="ARBA" id="ARBA00022679"/>
    </source>
</evidence>
<proteinExistence type="inferred from homology"/>
<dbReference type="GO" id="GO:0006631">
    <property type="term" value="P:fatty acid metabolic process"/>
    <property type="evidence" value="ECO:0007669"/>
    <property type="project" value="TreeGrafter"/>
</dbReference>
<accession>A0AA41ZJQ5</accession>
<evidence type="ECO:0000256" key="2">
    <source>
        <dbReference type="ARBA" id="ARBA00004765"/>
    </source>
</evidence>
<evidence type="ECO:0000256" key="9">
    <source>
        <dbReference type="ARBA" id="ARBA00023136"/>
    </source>
</evidence>
<evidence type="ECO:0000256" key="10">
    <source>
        <dbReference type="ARBA" id="ARBA00023209"/>
    </source>
</evidence>
<evidence type="ECO:0000256" key="13">
    <source>
        <dbReference type="ARBA" id="ARBA00048427"/>
    </source>
</evidence>
<organism evidence="15 16">
    <name type="scientific">Larsenimonas rhizosphaerae</name>
    <dbReference type="NCBI Taxonomy" id="2944682"/>
    <lineage>
        <taxon>Bacteria</taxon>
        <taxon>Pseudomonadati</taxon>
        <taxon>Pseudomonadota</taxon>
        <taxon>Gammaproteobacteria</taxon>
        <taxon>Oceanospirillales</taxon>
        <taxon>Halomonadaceae</taxon>
        <taxon>Larsenimonas</taxon>
    </lineage>
</organism>
<dbReference type="AlphaFoldDB" id="A0AA41ZJQ5"/>
<dbReference type="PIRSF" id="PIRSF000437">
    <property type="entry name" value="GPAT_DHAPAT"/>
    <property type="match status" value="1"/>
</dbReference>
<keyword evidence="7" id="KW-1003">Cell membrane</keyword>
<keyword evidence="9" id="KW-0472">Membrane</keyword>
<comment type="pathway">
    <text evidence="3">Lipid metabolism.</text>
</comment>
<comment type="subcellular location">
    <subcellularLocation>
        <location evidence="1">Cell membrane</location>
        <topology evidence="1">Peripheral membrane protein</topology>
        <orientation evidence="1">Cytoplasmic side</orientation>
    </subcellularLocation>
</comment>
<dbReference type="PIRSF" id="PIRSF500064">
    <property type="entry name" value="GPAT"/>
    <property type="match status" value="1"/>
</dbReference>
<keyword evidence="11" id="KW-1208">Phospholipid metabolism</keyword>
<evidence type="ECO:0000256" key="3">
    <source>
        <dbReference type="ARBA" id="ARBA00005189"/>
    </source>
</evidence>
<keyword evidence="10" id="KW-0594">Phospholipid biosynthesis</keyword>
<dbReference type="InterPro" id="IPR022284">
    <property type="entry name" value="GPAT/DHAPAT"/>
</dbReference>
<evidence type="ECO:0000256" key="4">
    <source>
        <dbReference type="ARBA" id="ARBA00007937"/>
    </source>
</evidence>
<dbReference type="Pfam" id="PF19277">
    <property type="entry name" value="GPAT_C"/>
    <property type="match status" value="1"/>
</dbReference>
<dbReference type="PANTHER" id="PTHR12563:SF17">
    <property type="entry name" value="DIHYDROXYACETONE PHOSPHATE ACYLTRANSFERASE"/>
    <property type="match status" value="1"/>
</dbReference>
<dbReference type="PANTHER" id="PTHR12563">
    <property type="entry name" value="GLYCEROL-3-PHOSPHATE ACYLTRANSFERASE"/>
    <property type="match status" value="1"/>
</dbReference>
<protein>
    <recommendedName>
        <fullName evidence="6">Glycerol-3-phosphate acyltransferase</fullName>
        <ecNumber evidence="5">2.3.1.15</ecNumber>
    </recommendedName>
</protein>
<dbReference type="Pfam" id="PF01553">
    <property type="entry name" value="Acyltransferase"/>
    <property type="match status" value="1"/>
</dbReference>
<comment type="catalytic activity">
    <reaction evidence="13">
        <text>sn-glycerol 3-phosphate + an acyl-CoA = a 1-acyl-sn-glycero-3-phosphate + CoA</text>
        <dbReference type="Rhea" id="RHEA:15325"/>
        <dbReference type="ChEBI" id="CHEBI:57287"/>
        <dbReference type="ChEBI" id="CHEBI:57597"/>
        <dbReference type="ChEBI" id="CHEBI:57970"/>
        <dbReference type="ChEBI" id="CHEBI:58342"/>
        <dbReference type="EC" id="2.3.1.15"/>
    </reaction>
</comment>
<dbReference type="GO" id="GO:0004366">
    <property type="term" value="F:glycerol-3-phosphate O-acyltransferase activity"/>
    <property type="evidence" value="ECO:0007669"/>
    <property type="project" value="UniProtKB-EC"/>
</dbReference>
<comment type="caution">
    <text evidence="15">The sequence shown here is derived from an EMBL/GenBank/DDBJ whole genome shotgun (WGS) entry which is preliminary data.</text>
</comment>
<dbReference type="NCBIfam" id="TIGR03703">
    <property type="entry name" value="plsB"/>
    <property type="match status" value="1"/>
</dbReference>
<evidence type="ECO:0000259" key="14">
    <source>
        <dbReference type="SMART" id="SM00563"/>
    </source>
</evidence>
<gene>
    <name evidence="15" type="primary">plsB</name>
    <name evidence="15" type="ORF">OQ287_01040</name>
</gene>
<feature type="domain" description="Phospholipid/glycerol acyltransferase" evidence="14">
    <location>
        <begin position="302"/>
        <end position="430"/>
    </location>
</feature>
<name>A0AA41ZJQ5_9GAMM</name>
<dbReference type="SMART" id="SM00563">
    <property type="entry name" value="PlsC"/>
    <property type="match status" value="1"/>
</dbReference>
<keyword evidence="16" id="KW-1185">Reference proteome</keyword>
<evidence type="ECO:0000256" key="12">
    <source>
        <dbReference type="ARBA" id="ARBA00023315"/>
    </source>
</evidence>
<dbReference type="InterPro" id="IPR002123">
    <property type="entry name" value="Plipid/glycerol_acylTrfase"/>
</dbReference>
<keyword evidence="10" id="KW-0443">Lipid metabolism</keyword>
<dbReference type="NCBIfam" id="NF003441">
    <property type="entry name" value="PRK04974.1"/>
    <property type="match status" value="1"/>
</dbReference>
<dbReference type="InterPro" id="IPR045520">
    <property type="entry name" value="GPAT/DHAPAT_C"/>
</dbReference>
<evidence type="ECO:0000256" key="1">
    <source>
        <dbReference type="ARBA" id="ARBA00004413"/>
    </source>
</evidence>
<evidence type="ECO:0000313" key="16">
    <source>
        <dbReference type="Proteomes" id="UP001165678"/>
    </source>
</evidence>
<dbReference type="Proteomes" id="UP001165678">
    <property type="component" value="Unassembled WGS sequence"/>
</dbReference>
<dbReference type="RefSeq" id="WP_265895286.1">
    <property type="nucleotide sequence ID" value="NZ_JAPIVE010000001.1"/>
</dbReference>
<evidence type="ECO:0000256" key="11">
    <source>
        <dbReference type="ARBA" id="ARBA00023264"/>
    </source>
</evidence>
<keyword evidence="10" id="KW-0444">Lipid biosynthesis</keyword>
<evidence type="ECO:0000313" key="15">
    <source>
        <dbReference type="EMBL" id="MCX2522823.1"/>
    </source>
</evidence>
<comment type="similarity">
    <text evidence="4">Belongs to the GPAT/DAPAT family.</text>
</comment>
<dbReference type="GO" id="GO:0008654">
    <property type="term" value="P:phospholipid biosynthetic process"/>
    <property type="evidence" value="ECO:0007669"/>
    <property type="project" value="UniProtKB-KW"/>
</dbReference>